<keyword evidence="1" id="KW-1133">Transmembrane helix</keyword>
<accession>A0A1T4LJK3</accession>
<keyword evidence="1" id="KW-0812">Transmembrane</keyword>
<evidence type="ECO:0008006" key="4">
    <source>
        <dbReference type="Google" id="ProtNLM"/>
    </source>
</evidence>
<evidence type="ECO:0000256" key="1">
    <source>
        <dbReference type="SAM" id="Phobius"/>
    </source>
</evidence>
<dbReference type="Pfam" id="PF12725">
    <property type="entry name" value="DUF3810"/>
    <property type="match status" value="1"/>
</dbReference>
<proteinExistence type="predicted"/>
<evidence type="ECO:0000313" key="3">
    <source>
        <dbReference type="Proteomes" id="UP000190888"/>
    </source>
</evidence>
<name>A0A1T4LJK3_9BACT</name>
<dbReference type="AlphaFoldDB" id="A0A1T4LJK3"/>
<keyword evidence="1" id="KW-0472">Membrane</keyword>
<dbReference type="InterPro" id="IPR024294">
    <property type="entry name" value="DUF3810"/>
</dbReference>
<reference evidence="2 3" key="1">
    <citation type="submission" date="2017-02" db="EMBL/GenBank/DDBJ databases">
        <authorList>
            <person name="Peterson S.W."/>
        </authorList>
    </citation>
    <scope>NUCLEOTIDE SEQUENCE [LARGE SCALE GENOMIC DNA]</scope>
    <source>
        <strain evidence="2 3">DSM 22335</strain>
    </source>
</reference>
<evidence type="ECO:0000313" key="2">
    <source>
        <dbReference type="EMBL" id="SJZ54614.1"/>
    </source>
</evidence>
<feature type="transmembrane region" description="Helical" evidence="1">
    <location>
        <begin position="57"/>
        <end position="79"/>
    </location>
</feature>
<gene>
    <name evidence="2" type="ORF">SAMN04488132_102519</name>
</gene>
<dbReference type="RefSeq" id="WP_078830452.1">
    <property type="nucleotide sequence ID" value="NZ_FUWH01000002.1"/>
</dbReference>
<organism evidence="2 3">
    <name type="scientific">Sediminibacterium ginsengisoli</name>
    <dbReference type="NCBI Taxonomy" id="413434"/>
    <lineage>
        <taxon>Bacteria</taxon>
        <taxon>Pseudomonadati</taxon>
        <taxon>Bacteroidota</taxon>
        <taxon>Chitinophagia</taxon>
        <taxon>Chitinophagales</taxon>
        <taxon>Chitinophagaceae</taxon>
        <taxon>Sediminibacterium</taxon>
    </lineage>
</organism>
<sequence length="373" mass="43492">MKTPAKLTAFVFVKPAFRLIIAFCIFLFSFFPRRVEEWYSSGIYPGISNTLRLITRWFPFSVGDCLYVLFIIWLLYGLFKLIRRIVKRKFIKADLLYLGLRLLSGLAGIYIVFKLTWGLNYDRLGIAYQLNLTDHAYTKEEVTVLTDLLIDKLNECRREIGDSALQSRPLDSLYREAYRSYETVSVRYPFLTYTNRSVKASLFTPLTDYAGITGYYNPFSGEAQLRTDLPRILIPYIACHEMAHQLGYASESEANFVGYLAAVSSKDAYFRYSAYLDLFSYAQGEQLALYSQGNDFKQFEQVLANNRNRLDTLVKKDRRMIRDFFNRRRKKSVPAFSSLYDQYLKMNKQSSGVDSYNEVVGWLIAYNRKYGRL</sequence>
<keyword evidence="3" id="KW-1185">Reference proteome</keyword>
<protein>
    <recommendedName>
        <fullName evidence="4">DUF3810 domain-containing protein</fullName>
    </recommendedName>
</protein>
<dbReference type="EMBL" id="FUWH01000002">
    <property type="protein sequence ID" value="SJZ54614.1"/>
    <property type="molecule type" value="Genomic_DNA"/>
</dbReference>
<dbReference type="OrthoDB" id="1048788at2"/>
<dbReference type="STRING" id="413434.SAMN04488132_102519"/>
<dbReference type="Proteomes" id="UP000190888">
    <property type="component" value="Unassembled WGS sequence"/>
</dbReference>
<feature type="transmembrane region" description="Helical" evidence="1">
    <location>
        <begin position="7"/>
        <end position="31"/>
    </location>
</feature>
<feature type="transmembrane region" description="Helical" evidence="1">
    <location>
        <begin position="95"/>
        <end position="113"/>
    </location>
</feature>